<sequence>MLHLCRRWSMSFCSNTGTRFILSPAILLPFISMDGHCGPGWICCDLEGRTMTSQWLSVSSGVLEDETLPSLFSDDSISLGLGMPVATSTEAKEPVKRNVGVEGRLLPSFSLWESYLHLQSGRSTESAHVPQERGKGQQDEGGCDKPVPQSESLAYIPHRSPFAPVGTNGDEERKCEGENSAMEHNTLSNVLEESSLGILSLSNIDDFMYDLVPLQSKECHDANGVHLAPPHVRPDFLGLHHEGSESVPEGLRKLPDLLSDEDDVKELEKYNFSLPELPGFSNVSATAKFEEEFQRPSMWLAGGMLRDLSRQASLDDIENCSKSSKGLLDHGVILNSLAPLSVLDGWNSDEEEDHIPEMSQHDSLPEVGGVRVDCKVGDVVRSQKDSPLEGDTFEKTIPGNDDVTNQDNGVEQVSCNKPVLILLVWVLKFYFSCKYLHSWLLTFLPLVGPLTNLPQEAQLSLKELGPSRLSSMYFCPSTPLDSNSIVNSPAWNEKNPVSGNDVIYKDSEGHWVTNLAYYTPLEQQFGTNSSQMGHTGLEEEVFMCGNEGKAMFEEDEEQFKKENPFIEVEKDNETQGGSSPGLDDTWRLHHSSHVMMRASQAPSDLAGIRETDGSFLRLSLGEFFGHWSNALGHFCDDGSNCKRVSFVLYSKACSLWARS</sequence>
<dbReference type="GeneTree" id="ENSGT00970000196949"/>
<dbReference type="GO" id="GO:0000242">
    <property type="term" value="C:pericentriolar material"/>
    <property type="evidence" value="ECO:0007669"/>
    <property type="project" value="TreeGrafter"/>
</dbReference>
<dbReference type="Ensembl" id="ENSEBUT00000003129.1">
    <property type="protein sequence ID" value="ENSEBUP00000002768.1"/>
    <property type="gene ID" value="ENSEBUG00000002100.1"/>
</dbReference>
<dbReference type="GO" id="GO:0071539">
    <property type="term" value="P:protein localization to centrosome"/>
    <property type="evidence" value="ECO:0007669"/>
    <property type="project" value="InterPro"/>
</dbReference>
<dbReference type="PANTHER" id="PTHR16029:SF11">
    <property type="entry name" value="CENTROSOMAL PROTEIN OF 192 KDA"/>
    <property type="match status" value="1"/>
</dbReference>
<evidence type="ECO:0000256" key="1">
    <source>
        <dbReference type="SAM" id="MobiDB-lite"/>
    </source>
</evidence>
<dbReference type="GO" id="GO:0090222">
    <property type="term" value="P:centrosome-templated microtubule nucleation"/>
    <property type="evidence" value="ECO:0007669"/>
    <property type="project" value="InterPro"/>
</dbReference>
<dbReference type="GO" id="GO:0005814">
    <property type="term" value="C:centriole"/>
    <property type="evidence" value="ECO:0007669"/>
    <property type="project" value="TreeGrafter"/>
</dbReference>
<protein>
    <submittedName>
        <fullName evidence="2">Uncharacterized protein</fullName>
    </submittedName>
</protein>
<organism evidence="2 3">
    <name type="scientific">Eptatretus burgeri</name>
    <name type="common">Inshore hagfish</name>
    <dbReference type="NCBI Taxonomy" id="7764"/>
    <lineage>
        <taxon>Eukaryota</taxon>
        <taxon>Metazoa</taxon>
        <taxon>Chordata</taxon>
        <taxon>Craniata</taxon>
        <taxon>Vertebrata</taxon>
        <taxon>Cyclostomata</taxon>
        <taxon>Myxini</taxon>
        <taxon>Myxiniformes</taxon>
        <taxon>Myxinidae</taxon>
        <taxon>Eptatretinae</taxon>
        <taxon>Eptatretus</taxon>
    </lineage>
</organism>
<dbReference type="GO" id="GO:0005737">
    <property type="term" value="C:cytoplasm"/>
    <property type="evidence" value="ECO:0007669"/>
    <property type="project" value="TreeGrafter"/>
</dbReference>
<dbReference type="InterPro" id="IPR039103">
    <property type="entry name" value="Spd-2/CEP192"/>
</dbReference>
<feature type="region of interest" description="Disordered" evidence="1">
    <location>
        <begin position="123"/>
        <end position="154"/>
    </location>
</feature>
<dbReference type="Proteomes" id="UP000694388">
    <property type="component" value="Unplaced"/>
</dbReference>
<name>A0A8C4N8J8_EPTBU</name>
<accession>A0A8C4N8J8</accession>
<reference evidence="2" key="2">
    <citation type="submission" date="2025-09" db="UniProtKB">
        <authorList>
            <consortium name="Ensembl"/>
        </authorList>
    </citation>
    <scope>IDENTIFICATION</scope>
</reference>
<evidence type="ECO:0000313" key="3">
    <source>
        <dbReference type="Proteomes" id="UP000694388"/>
    </source>
</evidence>
<dbReference type="PANTHER" id="PTHR16029">
    <property type="entry name" value="CENTROSOMAL PROTEIN OF 192 KDA"/>
    <property type="match status" value="1"/>
</dbReference>
<reference evidence="2" key="1">
    <citation type="submission" date="2025-08" db="UniProtKB">
        <authorList>
            <consortium name="Ensembl"/>
        </authorList>
    </citation>
    <scope>IDENTIFICATION</scope>
</reference>
<dbReference type="GO" id="GO:0090307">
    <property type="term" value="P:mitotic spindle assembly"/>
    <property type="evidence" value="ECO:0007669"/>
    <property type="project" value="TreeGrafter"/>
</dbReference>
<dbReference type="GO" id="GO:0051298">
    <property type="term" value="P:centrosome duplication"/>
    <property type="evidence" value="ECO:0007669"/>
    <property type="project" value="InterPro"/>
</dbReference>
<dbReference type="GO" id="GO:0019901">
    <property type="term" value="F:protein kinase binding"/>
    <property type="evidence" value="ECO:0007669"/>
    <property type="project" value="TreeGrafter"/>
</dbReference>
<evidence type="ECO:0000313" key="2">
    <source>
        <dbReference type="Ensembl" id="ENSEBUP00000002768.1"/>
    </source>
</evidence>
<dbReference type="InterPro" id="IPR057662">
    <property type="entry name" value="CEP192_Aurora-A_bind"/>
</dbReference>
<proteinExistence type="predicted"/>
<dbReference type="Pfam" id="PF25763">
    <property type="entry name" value="Aurora-A_bind_CEP192"/>
    <property type="match status" value="1"/>
</dbReference>
<keyword evidence="3" id="KW-1185">Reference proteome</keyword>
<dbReference type="AlphaFoldDB" id="A0A8C4N8J8"/>